<sequence length="84" mass="9555">MIISVQDNLKEIILNLESLGYNVHKFSEGIPSDVYIYKDEELGLSNLTNHVKTPDRGALIINVDNKSMKEILYAINNRAYSPIF</sequence>
<dbReference type="EMBL" id="FQVG01000043">
    <property type="protein sequence ID" value="SHF21477.1"/>
    <property type="molecule type" value="Genomic_DNA"/>
</dbReference>
<dbReference type="InterPro" id="IPR005370">
    <property type="entry name" value="UPF0180"/>
</dbReference>
<evidence type="ECO:0000313" key="1">
    <source>
        <dbReference type="EMBL" id="SHF21477.1"/>
    </source>
</evidence>
<keyword evidence="2" id="KW-1185">Reference proteome</keyword>
<protein>
    <submittedName>
        <fullName evidence="1">Uncharacterized protein family (UPF0180)</fullName>
    </submittedName>
</protein>
<dbReference type="Pfam" id="PF03698">
    <property type="entry name" value="UPF0180"/>
    <property type="match status" value="1"/>
</dbReference>
<proteinExistence type="predicted"/>
<reference evidence="2" key="1">
    <citation type="submission" date="2016-11" db="EMBL/GenBank/DDBJ databases">
        <authorList>
            <person name="Varghese N."/>
            <person name="Submissions S."/>
        </authorList>
    </citation>
    <scope>NUCLEOTIDE SEQUENCE [LARGE SCALE GENOMIC DNA]</scope>
    <source>
        <strain evidence="2">DSM 10124</strain>
    </source>
</reference>
<dbReference type="AlphaFoldDB" id="A0A1M4ZUI0"/>
<dbReference type="RefSeq" id="WP_035166127.1">
    <property type="nucleotide sequence ID" value="NZ_FQVG01000043.1"/>
</dbReference>
<gene>
    <name evidence="1" type="ORF">SAMN02746091_02011</name>
</gene>
<accession>A0A1M4ZUI0</accession>
<name>A0A1M4ZUI0_9CLOT</name>
<dbReference type="Proteomes" id="UP000184423">
    <property type="component" value="Unassembled WGS sequence"/>
</dbReference>
<organism evidence="1 2">
    <name type="scientific">Caloramator proteoclasticus DSM 10124</name>
    <dbReference type="NCBI Taxonomy" id="1121262"/>
    <lineage>
        <taxon>Bacteria</taxon>
        <taxon>Bacillati</taxon>
        <taxon>Bacillota</taxon>
        <taxon>Clostridia</taxon>
        <taxon>Eubacteriales</taxon>
        <taxon>Clostridiaceae</taxon>
        <taxon>Caloramator</taxon>
    </lineage>
</organism>
<evidence type="ECO:0000313" key="2">
    <source>
        <dbReference type="Proteomes" id="UP000184423"/>
    </source>
</evidence>